<dbReference type="PROSITE" id="PS00211">
    <property type="entry name" value="ABC_TRANSPORTER_1"/>
    <property type="match status" value="1"/>
</dbReference>
<sequence>MPILTLQGLTKTFPNGTMALKGVDMAVEPGTVHGLLGANGAGKSTLIKILAGALTPTDGAIGWRGEDSNWSGPAGPKAAGIAAIYQHVPLVPTLSAIENILLDQGGTWRSDRTERVRIERIVADLGNPFALDALVQDLPIGQRQMVAIVAALAADAQIIIMDEPTASLAGHERANVYATIRRLKAEGRTVLFISHFIDEIMALTDHVTILRDGRAVLASPTAALGEQDIADAIAGKAVAALERNGHRAAPGKAVLELRGVTSPGRLAPTDLTLHAGEIIGLAGLLGSGRSELLHAIFGADPQARGMVLLNGVPLPRSTEEAVIAGLALVPEDRAGQGYVPLLSISDNIALGDDLALLQAPARERAEADAAIARLAIKTPDADALPTQLSGGNAQKVVIARWLKPRTRVLMLDEPTAGIDIGARTDILRLVRTLADDGLPVLLVSSEFEELIAICDRILVMRDGAVVRELDPASTSETDLILAAGGSRADISEGIDA</sequence>
<keyword evidence="6 10" id="KW-0067">ATP-binding</keyword>
<dbReference type="InterPro" id="IPR050107">
    <property type="entry name" value="ABC_carbohydrate_import_ATPase"/>
</dbReference>
<evidence type="ECO:0000256" key="5">
    <source>
        <dbReference type="ARBA" id="ARBA00022741"/>
    </source>
</evidence>
<evidence type="ECO:0000256" key="8">
    <source>
        <dbReference type="ARBA" id="ARBA00023136"/>
    </source>
</evidence>
<dbReference type="Gene3D" id="3.40.50.300">
    <property type="entry name" value="P-loop containing nucleotide triphosphate hydrolases"/>
    <property type="match status" value="2"/>
</dbReference>
<dbReference type="SMART" id="SM00382">
    <property type="entry name" value="AAA"/>
    <property type="match status" value="2"/>
</dbReference>
<organism evidence="10 11">
    <name type="scientific">Sphingobium yanoikuyae</name>
    <name type="common">Sphingomonas yanoikuyae</name>
    <dbReference type="NCBI Taxonomy" id="13690"/>
    <lineage>
        <taxon>Bacteria</taxon>
        <taxon>Pseudomonadati</taxon>
        <taxon>Pseudomonadota</taxon>
        <taxon>Alphaproteobacteria</taxon>
        <taxon>Sphingomonadales</taxon>
        <taxon>Sphingomonadaceae</taxon>
        <taxon>Sphingobium</taxon>
    </lineage>
</organism>
<dbReference type="AlphaFoldDB" id="A0A291N864"/>
<dbReference type="InterPro" id="IPR003439">
    <property type="entry name" value="ABC_transporter-like_ATP-bd"/>
</dbReference>
<protein>
    <submittedName>
        <fullName evidence="10">Sugar ABC transporter ATP-binding protein</fullName>
    </submittedName>
</protein>
<keyword evidence="3" id="KW-0762">Sugar transport</keyword>
<evidence type="ECO:0000256" key="6">
    <source>
        <dbReference type="ARBA" id="ARBA00022840"/>
    </source>
</evidence>
<gene>
    <name evidence="10" type="ORF">A6768_20165</name>
</gene>
<evidence type="ECO:0000259" key="9">
    <source>
        <dbReference type="PROSITE" id="PS50893"/>
    </source>
</evidence>
<dbReference type="InterPro" id="IPR027417">
    <property type="entry name" value="P-loop_NTPase"/>
</dbReference>
<dbReference type="InterPro" id="IPR003593">
    <property type="entry name" value="AAA+_ATPase"/>
</dbReference>
<evidence type="ECO:0000313" key="11">
    <source>
        <dbReference type="Proteomes" id="UP000219422"/>
    </source>
</evidence>
<keyword evidence="5" id="KW-0547">Nucleotide-binding</keyword>
<dbReference type="SUPFAM" id="SSF52540">
    <property type="entry name" value="P-loop containing nucleoside triphosphate hydrolases"/>
    <property type="match status" value="2"/>
</dbReference>
<evidence type="ECO:0000256" key="7">
    <source>
        <dbReference type="ARBA" id="ARBA00022967"/>
    </source>
</evidence>
<reference evidence="10 11" key="1">
    <citation type="submission" date="2017-10" db="EMBL/GenBank/DDBJ databases">
        <title>Sphingobium yanoikuyae S72.</title>
        <authorList>
            <person name="Sanchez E."/>
            <person name="Bustos P."/>
            <person name="Mendoza P."/>
            <person name="Guo X."/>
            <person name="Mendoza A."/>
        </authorList>
    </citation>
    <scope>NUCLEOTIDE SEQUENCE [LARGE SCALE GENOMIC DNA]</scope>
    <source>
        <strain evidence="10 11">S72</strain>
    </source>
</reference>
<evidence type="ECO:0000313" key="10">
    <source>
        <dbReference type="EMBL" id="ATI83435.1"/>
    </source>
</evidence>
<dbReference type="CDD" id="cd03215">
    <property type="entry name" value="ABC_Carb_Monos_II"/>
    <property type="match status" value="1"/>
</dbReference>
<dbReference type="KEGG" id="sya:A6768_20165"/>
<evidence type="ECO:0000256" key="3">
    <source>
        <dbReference type="ARBA" id="ARBA00022597"/>
    </source>
</evidence>
<dbReference type="CDD" id="cd03216">
    <property type="entry name" value="ABC_Carb_Monos_I"/>
    <property type="match status" value="1"/>
</dbReference>
<feature type="domain" description="ABC transporter" evidence="9">
    <location>
        <begin position="249"/>
        <end position="487"/>
    </location>
</feature>
<dbReference type="Proteomes" id="UP000219422">
    <property type="component" value="Chromosome"/>
</dbReference>
<dbReference type="GeneID" id="57779171"/>
<proteinExistence type="predicted"/>
<evidence type="ECO:0000256" key="4">
    <source>
        <dbReference type="ARBA" id="ARBA00022737"/>
    </source>
</evidence>
<feature type="domain" description="ABC transporter" evidence="9">
    <location>
        <begin position="4"/>
        <end position="237"/>
    </location>
</feature>
<name>A0A291N864_SPHYA</name>
<keyword evidence="4" id="KW-0677">Repeat</keyword>
<dbReference type="PANTHER" id="PTHR43790">
    <property type="entry name" value="CARBOHYDRATE TRANSPORT ATP-BINDING PROTEIN MG119-RELATED"/>
    <property type="match status" value="1"/>
</dbReference>
<accession>A0A291N864</accession>
<dbReference type="RefSeq" id="WP_097385762.1">
    <property type="nucleotide sequence ID" value="NZ_CP023741.1"/>
</dbReference>
<dbReference type="GO" id="GO:0016887">
    <property type="term" value="F:ATP hydrolysis activity"/>
    <property type="evidence" value="ECO:0007669"/>
    <property type="project" value="InterPro"/>
</dbReference>
<dbReference type="PROSITE" id="PS50893">
    <property type="entry name" value="ABC_TRANSPORTER_2"/>
    <property type="match status" value="2"/>
</dbReference>
<evidence type="ECO:0000256" key="2">
    <source>
        <dbReference type="ARBA" id="ARBA00022475"/>
    </source>
</evidence>
<dbReference type="InterPro" id="IPR017871">
    <property type="entry name" value="ABC_transporter-like_CS"/>
</dbReference>
<keyword evidence="1" id="KW-0813">Transport</keyword>
<keyword evidence="7" id="KW-1278">Translocase</keyword>
<dbReference type="PANTHER" id="PTHR43790:SF3">
    <property type="entry name" value="D-ALLOSE IMPORT ATP-BINDING PROTEIN ALSA-RELATED"/>
    <property type="match status" value="1"/>
</dbReference>
<evidence type="ECO:0000256" key="1">
    <source>
        <dbReference type="ARBA" id="ARBA00022448"/>
    </source>
</evidence>
<dbReference type="Pfam" id="PF00005">
    <property type="entry name" value="ABC_tran"/>
    <property type="match status" value="2"/>
</dbReference>
<keyword evidence="2" id="KW-1003">Cell membrane</keyword>
<dbReference type="EMBL" id="CP023741">
    <property type="protein sequence ID" value="ATI83435.1"/>
    <property type="molecule type" value="Genomic_DNA"/>
</dbReference>
<keyword evidence="8" id="KW-0472">Membrane</keyword>
<dbReference type="GO" id="GO:0005524">
    <property type="term" value="F:ATP binding"/>
    <property type="evidence" value="ECO:0007669"/>
    <property type="project" value="UniProtKB-KW"/>
</dbReference>